<accession>A0A8H7R394</accession>
<reference evidence="1" key="1">
    <citation type="submission" date="2020-12" db="EMBL/GenBank/DDBJ databases">
        <title>Metabolic potential, ecology and presence of endohyphal bacteria is reflected in genomic diversity of Mucoromycotina.</title>
        <authorList>
            <person name="Muszewska A."/>
            <person name="Okrasinska A."/>
            <person name="Steczkiewicz K."/>
            <person name="Drgas O."/>
            <person name="Orlowska M."/>
            <person name="Perlinska-Lenart U."/>
            <person name="Aleksandrzak-Piekarczyk T."/>
            <person name="Szatraj K."/>
            <person name="Zielenkiewicz U."/>
            <person name="Pilsyk S."/>
            <person name="Malc E."/>
            <person name="Mieczkowski P."/>
            <person name="Kruszewska J.S."/>
            <person name="Biernat P."/>
            <person name="Pawlowska J."/>
        </authorList>
    </citation>
    <scope>NUCLEOTIDE SEQUENCE</scope>
    <source>
        <strain evidence="1">WA0000017839</strain>
    </source>
</reference>
<evidence type="ECO:0000313" key="2">
    <source>
        <dbReference type="Proteomes" id="UP000603453"/>
    </source>
</evidence>
<name>A0A8H7R394_9FUNG</name>
<proteinExistence type="predicted"/>
<dbReference type="OrthoDB" id="2241190at2759"/>
<protein>
    <submittedName>
        <fullName evidence="1">Uncharacterized protein</fullName>
    </submittedName>
</protein>
<evidence type="ECO:0000313" key="1">
    <source>
        <dbReference type="EMBL" id="KAG2203591.1"/>
    </source>
</evidence>
<keyword evidence="2" id="KW-1185">Reference proteome</keyword>
<gene>
    <name evidence="1" type="ORF">INT47_011685</name>
</gene>
<dbReference type="AlphaFoldDB" id="A0A8H7R394"/>
<dbReference type="Proteomes" id="UP000603453">
    <property type="component" value="Unassembled WGS sequence"/>
</dbReference>
<comment type="caution">
    <text evidence="1">The sequence shown here is derived from an EMBL/GenBank/DDBJ whole genome shotgun (WGS) entry which is preliminary data.</text>
</comment>
<dbReference type="EMBL" id="JAEPRD010000050">
    <property type="protein sequence ID" value="KAG2203591.1"/>
    <property type="molecule type" value="Genomic_DNA"/>
</dbReference>
<organism evidence="1 2">
    <name type="scientific">Mucor saturninus</name>
    <dbReference type="NCBI Taxonomy" id="64648"/>
    <lineage>
        <taxon>Eukaryota</taxon>
        <taxon>Fungi</taxon>
        <taxon>Fungi incertae sedis</taxon>
        <taxon>Mucoromycota</taxon>
        <taxon>Mucoromycotina</taxon>
        <taxon>Mucoromycetes</taxon>
        <taxon>Mucorales</taxon>
        <taxon>Mucorineae</taxon>
        <taxon>Mucoraceae</taxon>
        <taxon>Mucor</taxon>
    </lineage>
</organism>
<sequence>MSLRFIYEKEKGEVVDESGNMHFEMDIATDAYPIDYIITCDWTVNRCNFTDLLVLAGIPFNMNLLLYISHSFHLTNGPNEMDILKELLCDVWRLKANDTKCKPFVISRANMLCSVVDSALKSTPASLLIEANVEKQSEASAKSRLTTSITDQIGVSSGAIASSSAPSSAAAAAASLF</sequence>